<dbReference type="Gene3D" id="3.30.40.10">
    <property type="entry name" value="Zinc/RING finger domain, C3HC4 (zinc finger)"/>
    <property type="match status" value="1"/>
</dbReference>
<organism evidence="4 5">
    <name type="scientific">Gigaspora rosea</name>
    <dbReference type="NCBI Taxonomy" id="44941"/>
    <lineage>
        <taxon>Eukaryota</taxon>
        <taxon>Fungi</taxon>
        <taxon>Fungi incertae sedis</taxon>
        <taxon>Mucoromycota</taxon>
        <taxon>Glomeromycotina</taxon>
        <taxon>Glomeromycetes</taxon>
        <taxon>Diversisporales</taxon>
        <taxon>Gigasporaceae</taxon>
        <taxon>Gigaspora</taxon>
    </lineage>
</organism>
<dbReference type="InterPro" id="IPR013083">
    <property type="entry name" value="Znf_RING/FYVE/PHD"/>
</dbReference>
<evidence type="ECO:0000313" key="4">
    <source>
        <dbReference type="EMBL" id="RIB09515.1"/>
    </source>
</evidence>
<keyword evidence="1" id="KW-0479">Metal-binding</keyword>
<dbReference type="InterPro" id="IPR001841">
    <property type="entry name" value="Znf_RING"/>
</dbReference>
<keyword evidence="5" id="KW-1185">Reference proteome</keyword>
<sequence length="332" mass="37423">MNITCLKTLALNILKNGSPETIASGVEVPELDSCSICNEEIFLHILKKSFTVLTCGHTVHRLCLENLRETMFTCPVNNCSAEIEIIEKSPLMRAPSQRSMSIDEGSQDPLIFGKNSLVNLDTIVEENSENNSQNKEPGIPDFTTSNLPSKRVCEATSAKSSNKKKKSANREDSPILKRLIQELSTNDPRKTVTSQFESTSETNTDSVNFLDLYNKIITSEDINEKTSQDVILSYFHFGKALEDRFNHYRKTNPKRTAQGLVNNEVRTQLPEIVSESLLRKTKERAQKIYDIFNEIGIDKIQRIRSFTATTIANISQDDIDFVLAKLSILKDK</sequence>
<accession>A0A397UGV8</accession>
<keyword evidence="1" id="KW-0862">Zinc</keyword>
<protein>
    <recommendedName>
        <fullName evidence="3">RING-type domain-containing protein</fullName>
    </recommendedName>
</protein>
<dbReference type="EMBL" id="QKWP01001366">
    <property type="protein sequence ID" value="RIB09515.1"/>
    <property type="molecule type" value="Genomic_DNA"/>
</dbReference>
<dbReference type="OrthoDB" id="2395414at2759"/>
<reference evidence="4 5" key="1">
    <citation type="submission" date="2018-06" db="EMBL/GenBank/DDBJ databases">
        <title>Comparative genomics reveals the genomic features of Rhizophagus irregularis, R. cerebriforme, R. diaphanum and Gigaspora rosea, and their symbiotic lifestyle signature.</title>
        <authorList>
            <person name="Morin E."/>
            <person name="San Clemente H."/>
            <person name="Chen E.C.H."/>
            <person name="De La Providencia I."/>
            <person name="Hainaut M."/>
            <person name="Kuo A."/>
            <person name="Kohler A."/>
            <person name="Murat C."/>
            <person name="Tang N."/>
            <person name="Roy S."/>
            <person name="Loubradou J."/>
            <person name="Henrissat B."/>
            <person name="Grigoriev I.V."/>
            <person name="Corradi N."/>
            <person name="Roux C."/>
            <person name="Martin F.M."/>
        </authorList>
    </citation>
    <scope>NUCLEOTIDE SEQUENCE [LARGE SCALE GENOMIC DNA]</scope>
    <source>
        <strain evidence="4 5">DAOM 194757</strain>
    </source>
</reference>
<name>A0A397UGV8_9GLOM</name>
<dbReference type="AlphaFoldDB" id="A0A397UGV8"/>
<keyword evidence="1" id="KW-0863">Zinc-finger</keyword>
<feature type="domain" description="RING-type" evidence="3">
    <location>
        <begin position="34"/>
        <end position="78"/>
    </location>
</feature>
<dbReference type="CDD" id="cd16448">
    <property type="entry name" value="RING-H2"/>
    <property type="match status" value="1"/>
</dbReference>
<evidence type="ECO:0000256" key="1">
    <source>
        <dbReference type="PROSITE-ProRule" id="PRU00175"/>
    </source>
</evidence>
<dbReference type="PROSITE" id="PS50089">
    <property type="entry name" value="ZF_RING_2"/>
    <property type="match status" value="1"/>
</dbReference>
<evidence type="ECO:0000313" key="5">
    <source>
        <dbReference type="Proteomes" id="UP000266673"/>
    </source>
</evidence>
<dbReference type="Proteomes" id="UP000266673">
    <property type="component" value="Unassembled WGS sequence"/>
</dbReference>
<dbReference type="GO" id="GO:0008270">
    <property type="term" value="F:zinc ion binding"/>
    <property type="evidence" value="ECO:0007669"/>
    <property type="project" value="UniProtKB-KW"/>
</dbReference>
<gene>
    <name evidence="4" type="ORF">C2G38_2208727</name>
</gene>
<evidence type="ECO:0000256" key="2">
    <source>
        <dbReference type="SAM" id="MobiDB-lite"/>
    </source>
</evidence>
<dbReference type="SMART" id="SM00184">
    <property type="entry name" value="RING"/>
    <property type="match status" value="1"/>
</dbReference>
<evidence type="ECO:0000259" key="3">
    <source>
        <dbReference type="PROSITE" id="PS50089"/>
    </source>
</evidence>
<proteinExistence type="predicted"/>
<dbReference type="SUPFAM" id="SSF57850">
    <property type="entry name" value="RING/U-box"/>
    <property type="match status" value="1"/>
</dbReference>
<comment type="caution">
    <text evidence="4">The sequence shown here is derived from an EMBL/GenBank/DDBJ whole genome shotgun (WGS) entry which is preliminary data.</text>
</comment>
<feature type="region of interest" description="Disordered" evidence="2">
    <location>
        <begin position="127"/>
        <end position="176"/>
    </location>
</feature>